<dbReference type="KEGG" id="ccac:CcaHIS019_0211000"/>
<evidence type="ECO:0000313" key="3">
    <source>
        <dbReference type="Proteomes" id="UP001233271"/>
    </source>
</evidence>
<dbReference type="Proteomes" id="UP001233271">
    <property type="component" value="Chromosome 2"/>
</dbReference>
<feature type="region of interest" description="Disordered" evidence="1">
    <location>
        <begin position="121"/>
        <end position="153"/>
    </location>
</feature>
<dbReference type="EMBL" id="AP028213">
    <property type="protein sequence ID" value="BEI89738.1"/>
    <property type="molecule type" value="Genomic_DNA"/>
</dbReference>
<evidence type="ECO:0000313" key="2">
    <source>
        <dbReference type="EMBL" id="BEI89738.1"/>
    </source>
</evidence>
<organism evidence="2 3">
    <name type="scientific">Cutaneotrichosporon cavernicola</name>
    <dbReference type="NCBI Taxonomy" id="279322"/>
    <lineage>
        <taxon>Eukaryota</taxon>
        <taxon>Fungi</taxon>
        <taxon>Dikarya</taxon>
        <taxon>Basidiomycota</taxon>
        <taxon>Agaricomycotina</taxon>
        <taxon>Tremellomycetes</taxon>
        <taxon>Trichosporonales</taxon>
        <taxon>Trichosporonaceae</taxon>
        <taxon>Cutaneotrichosporon</taxon>
    </lineage>
</organism>
<sequence length="322" mass="34695">MDFLSTTPDPPSKTYQCLAVITLGANATSRRGSFNDHEDGGPLTRILSGGRRKSLAEDRRMSQSEDNSLTRILSRRKSQADEDRRKSVHVEGEGPFYWRCRVGVTTDNLIVLPLANPPNPVLKSRPPPLSTLVPTRPGADEDRPHPPHPQSLGRRLSAAFIPPKMENGEAEVAHSARIAGLGRRLSAAFKPIEPETPVQTQPMPEISDDAVTSDTAEIPTESGFPGTIEGAPLSAIVIPLNRIKQGVKISERDGLYISVGVNSAVSGKSGVVRFEFERELGGKTEAEPLLRSLQAGISGPVSQSIQLGEGNKDNKALGAFFE</sequence>
<feature type="region of interest" description="Disordered" evidence="1">
    <location>
        <begin position="29"/>
        <end position="88"/>
    </location>
</feature>
<feature type="compositionally biased region" description="Basic and acidic residues" evidence="1">
    <location>
        <begin position="54"/>
        <end position="63"/>
    </location>
</feature>
<dbReference type="GeneID" id="85493609"/>
<dbReference type="AlphaFoldDB" id="A0AA48L2N6"/>
<protein>
    <submittedName>
        <fullName evidence="2">Uncharacterized protein</fullName>
    </submittedName>
</protein>
<proteinExistence type="predicted"/>
<name>A0AA48L2N6_9TREE</name>
<keyword evidence="3" id="KW-1185">Reference proteome</keyword>
<evidence type="ECO:0000256" key="1">
    <source>
        <dbReference type="SAM" id="MobiDB-lite"/>
    </source>
</evidence>
<dbReference type="RefSeq" id="XP_060455004.1">
    <property type="nucleotide sequence ID" value="XM_060598185.1"/>
</dbReference>
<reference evidence="2" key="1">
    <citation type="journal article" date="2023" name="BMC Genomics">
        <title>Chromosome-level genome assemblies of Cutaneotrichosporon spp. (Trichosporonales, Basidiomycota) reveal imbalanced evolution between nucleotide sequences and chromosome synteny.</title>
        <authorList>
            <person name="Kobayashi Y."/>
            <person name="Kayamori A."/>
            <person name="Aoki K."/>
            <person name="Shiwa Y."/>
            <person name="Matsutani M."/>
            <person name="Fujita N."/>
            <person name="Sugita T."/>
            <person name="Iwasaki W."/>
            <person name="Tanaka N."/>
            <person name="Takashima M."/>
        </authorList>
    </citation>
    <scope>NUCLEOTIDE SEQUENCE</scope>
    <source>
        <strain evidence="2">HIS019</strain>
    </source>
</reference>
<accession>A0AA48L2N6</accession>
<feature type="compositionally biased region" description="Basic and acidic residues" evidence="1">
    <location>
        <begin position="78"/>
        <end position="88"/>
    </location>
</feature>
<gene>
    <name evidence="2" type="ORF">CcaverHIS019_0211000</name>
</gene>